<name>A0A7S0R765_9CHLO</name>
<dbReference type="InterPro" id="IPR006671">
    <property type="entry name" value="Cyclin_N"/>
</dbReference>
<proteinExistence type="predicted"/>
<protein>
    <recommendedName>
        <fullName evidence="2">Cyclin N-terminal domain-containing protein</fullName>
    </recommendedName>
</protein>
<dbReference type="GO" id="GO:0016538">
    <property type="term" value="F:cyclin-dependent protein serine/threonine kinase regulator activity"/>
    <property type="evidence" value="ECO:0007669"/>
    <property type="project" value="InterPro"/>
</dbReference>
<reference evidence="3" key="1">
    <citation type="submission" date="2021-01" db="EMBL/GenBank/DDBJ databases">
        <authorList>
            <person name="Corre E."/>
            <person name="Pelletier E."/>
            <person name="Niang G."/>
            <person name="Scheremetjew M."/>
            <person name="Finn R."/>
            <person name="Kale V."/>
            <person name="Holt S."/>
            <person name="Cochrane G."/>
            <person name="Meng A."/>
            <person name="Brown T."/>
            <person name="Cohen L."/>
        </authorList>
    </citation>
    <scope>NUCLEOTIDE SEQUENCE</scope>
    <source>
        <strain evidence="3">SAG 11-49</strain>
    </source>
</reference>
<feature type="region of interest" description="Disordered" evidence="1">
    <location>
        <begin position="1"/>
        <end position="38"/>
    </location>
</feature>
<dbReference type="InterPro" id="IPR043198">
    <property type="entry name" value="Cyclin/Ssn8"/>
</dbReference>
<evidence type="ECO:0000259" key="2">
    <source>
        <dbReference type="Pfam" id="PF00134"/>
    </source>
</evidence>
<dbReference type="GO" id="GO:0006357">
    <property type="term" value="P:regulation of transcription by RNA polymerase II"/>
    <property type="evidence" value="ECO:0007669"/>
    <property type="project" value="InterPro"/>
</dbReference>
<evidence type="ECO:0000313" key="3">
    <source>
        <dbReference type="EMBL" id="CAD8668786.1"/>
    </source>
</evidence>
<dbReference type="AlphaFoldDB" id="A0A7S0R765"/>
<dbReference type="SUPFAM" id="SSF47954">
    <property type="entry name" value="Cyclin-like"/>
    <property type="match status" value="2"/>
</dbReference>
<accession>A0A7S0R765</accession>
<dbReference type="EMBL" id="HBFB01005802">
    <property type="protein sequence ID" value="CAD8668786.1"/>
    <property type="molecule type" value="Transcribed_RNA"/>
</dbReference>
<evidence type="ECO:0000256" key="1">
    <source>
        <dbReference type="SAM" id="MobiDB-lite"/>
    </source>
</evidence>
<dbReference type="Pfam" id="PF00134">
    <property type="entry name" value="Cyclin_N"/>
    <property type="match status" value="1"/>
</dbReference>
<dbReference type="CDD" id="cd20546">
    <property type="entry name" value="CYCLIN_SpCG1C_ScCTK2-like_rpt2"/>
    <property type="match status" value="1"/>
</dbReference>
<organism evidence="3">
    <name type="scientific">Chlamydomonas leiostraca</name>
    <dbReference type="NCBI Taxonomy" id="1034604"/>
    <lineage>
        <taxon>Eukaryota</taxon>
        <taxon>Viridiplantae</taxon>
        <taxon>Chlorophyta</taxon>
        <taxon>core chlorophytes</taxon>
        <taxon>Chlorophyceae</taxon>
        <taxon>CS clade</taxon>
        <taxon>Chlamydomonadales</taxon>
        <taxon>Chlamydomonadaceae</taxon>
        <taxon>Chlamydomonas</taxon>
    </lineage>
</organism>
<feature type="compositionally biased region" description="Basic and acidic residues" evidence="1">
    <location>
        <begin position="14"/>
        <end position="38"/>
    </location>
</feature>
<sequence length="344" mass="38453">MQHSGVDQPKAPKSHAELQDQMRRELKKEMELQAKPKQKWEYKTAAELEASSPSRKDGLDPIKEGRWRREFMAIITKAGMTLRIPQWGIAVAGLLCHRFFSRKSMKRNDRTTVACACLHLAAKMEEAPKSIKDVVREVVRVRYARDGEALARALAPDELERYKEQVLVAERAVLYTLGFDLNTAHPYTFLVSQMSKLGLLGDEGSSYRTLMQDTWNFVNDSFRSTLCLQFPPDKIAAAALWLASHLAYTSEQLKAGVAPPAIKQEPGQDAQGAAVRALLTTGDGQQRPISGVLDQVLEAKSREGVVPKGSDFFAYFGVSREEMEAIATQILQLYEETKLAQAAR</sequence>
<feature type="domain" description="Cyclin N-terminal" evidence="2">
    <location>
        <begin position="47"/>
        <end position="182"/>
    </location>
</feature>
<dbReference type="PANTHER" id="PTHR10026">
    <property type="entry name" value="CYCLIN"/>
    <property type="match status" value="1"/>
</dbReference>
<dbReference type="PIRSF" id="PIRSF036580">
    <property type="entry name" value="Cyclin_L"/>
    <property type="match status" value="1"/>
</dbReference>
<gene>
    <name evidence="3" type="ORF">CLEI1391_LOCUS3243</name>
</gene>
<dbReference type="InterPro" id="IPR036915">
    <property type="entry name" value="Cyclin-like_sf"/>
</dbReference>
<dbReference type="Gene3D" id="1.10.472.10">
    <property type="entry name" value="Cyclin-like"/>
    <property type="match status" value="2"/>
</dbReference>